<feature type="transmembrane region" description="Helical" evidence="1">
    <location>
        <begin position="113"/>
        <end position="133"/>
    </location>
</feature>
<comment type="caution">
    <text evidence="2">The sequence shown here is derived from an EMBL/GenBank/DDBJ whole genome shotgun (WGS) entry which is preliminary data.</text>
</comment>
<feature type="transmembrane region" description="Helical" evidence="1">
    <location>
        <begin position="290"/>
        <end position="310"/>
    </location>
</feature>
<keyword evidence="1" id="KW-0472">Membrane</keyword>
<feature type="transmembrane region" description="Helical" evidence="1">
    <location>
        <begin position="89"/>
        <end position="106"/>
    </location>
</feature>
<evidence type="ECO:0000313" key="2">
    <source>
        <dbReference type="EMBL" id="KAF9781525.1"/>
    </source>
</evidence>
<feature type="transmembrane region" description="Helical" evidence="1">
    <location>
        <begin position="139"/>
        <end position="158"/>
    </location>
</feature>
<dbReference type="OrthoDB" id="3234297at2759"/>
<proteinExistence type="predicted"/>
<feature type="transmembrane region" description="Helical" evidence="1">
    <location>
        <begin position="243"/>
        <end position="262"/>
    </location>
</feature>
<gene>
    <name evidence="2" type="ORF">BJ322DRAFT_1076724</name>
</gene>
<sequence>MASNDEPPLTYPPDIGCLRGLFLGPTAYYIEELNCSISDDTVNFLNLTGSQMNILRQFVNVYCLKPPPEDICPFGFCPNPDIAGPLVRFSNYITGFCLIILIFYSPKRVKEAYWSQTLITYSLLLTCGVSLIRGELTRYHAIVLISIVCSPVNVYFTGYSIRAFWGSHRLDAVLGKKQYLRRALVFFSLAVWITILVYAYLPRKYTKFTQDSCRWDTVAENFFLGSPFVWAVALARSKSFGDLVAFLALPVIVIVAWVFAIVRKRKEIWPPGELYRPRFGRVWRKIVTDYMFLQFLSVIATPTAYWVAYVEIGVFSQWDVDYSLTFGQLLAVFMTVPPMIEVGRLAPRLWRWFINIHWVRYITGRRAPRVPGPEEMGSPAPDFVDEKEGTADDESGLVYELPLLGKTREADDLEETTEHVTLLGDHGTALEAKY</sequence>
<feature type="transmembrane region" description="Helical" evidence="1">
    <location>
        <begin position="179"/>
        <end position="201"/>
    </location>
</feature>
<keyword evidence="3" id="KW-1185">Reference proteome</keyword>
<name>A0A9P6H833_9AGAM</name>
<reference evidence="2" key="1">
    <citation type="journal article" date="2020" name="Nat. Commun.">
        <title>Large-scale genome sequencing of mycorrhizal fungi provides insights into the early evolution of symbiotic traits.</title>
        <authorList>
            <person name="Miyauchi S."/>
            <person name="Kiss E."/>
            <person name="Kuo A."/>
            <person name="Drula E."/>
            <person name="Kohler A."/>
            <person name="Sanchez-Garcia M."/>
            <person name="Morin E."/>
            <person name="Andreopoulos B."/>
            <person name="Barry K.W."/>
            <person name="Bonito G."/>
            <person name="Buee M."/>
            <person name="Carver A."/>
            <person name="Chen C."/>
            <person name="Cichocki N."/>
            <person name="Clum A."/>
            <person name="Culley D."/>
            <person name="Crous P.W."/>
            <person name="Fauchery L."/>
            <person name="Girlanda M."/>
            <person name="Hayes R.D."/>
            <person name="Keri Z."/>
            <person name="LaButti K."/>
            <person name="Lipzen A."/>
            <person name="Lombard V."/>
            <person name="Magnuson J."/>
            <person name="Maillard F."/>
            <person name="Murat C."/>
            <person name="Nolan M."/>
            <person name="Ohm R.A."/>
            <person name="Pangilinan J."/>
            <person name="Pereira M.F."/>
            <person name="Perotto S."/>
            <person name="Peter M."/>
            <person name="Pfister S."/>
            <person name="Riley R."/>
            <person name="Sitrit Y."/>
            <person name="Stielow J.B."/>
            <person name="Szollosi G."/>
            <person name="Zifcakova L."/>
            <person name="Stursova M."/>
            <person name="Spatafora J.W."/>
            <person name="Tedersoo L."/>
            <person name="Vaario L.M."/>
            <person name="Yamada A."/>
            <person name="Yan M."/>
            <person name="Wang P."/>
            <person name="Xu J."/>
            <person name="Bruns T."/>
            <person name="Baldrian P."/>
            <person name="Vilgalys R."/>
            <person name="Dunand C."/>
            <person name="Henrissat B."/>
            <person name="Grigoriev I.V."/>
            <person name="Hibbett D."/>
            <person name="Nagy L.G."/>
            <person name="Martin F.M."/>
        </authorList>
    </citation>
    <scope>NUCLEOTIDE SEQUENCE</scope>
    <source>
        <strain evidence="2">UH-Tt-Lm1</strain>
    </source>
</reference>
<dbReference type="AlphaFoldDB" id="A0A9P6H833"/>
<evidence type="ECO:0000256" key="1">
    <source>
        <dbReference type="SAM" id="Phobius"/>
    </source>
</evidence>
<protein>
    <submittedName>
        <fullName evidence="2">Uncharacterized protein</fullName>
    </submittedName>
</protein>
<reference evidence="2" key="2">
    <citation type="submission" date="2020-11" db="EMBL/GenBank/DDBJ databases">
        <authorList>
            <consortium name="DOE Joint Genome Institute"/>
            <person name="Kuo A."/>
            <person name="Miyauchi S."/>
            <person name="Kiss E."/>
            <person name="Drula E."/>
            <person name="Kohler A."/>
            <person name="Sanchez-Garcia M."/>
            <person name="Andreopoulos B."/>
            <person name="Barry K.W."/>
            <person name="Bonito G."/>
            <person name="Buee M."/>
            <person name="Carver A."/>
            <person name="Chen C."/>
            <person name="Cichocki N."/>
            <person name="Clum A."/>
            <person name="Culley D."/>
            <person name="Crous P.W."/>
            <person name="Fauchery L."/>
            <person name="Girlanda M."/>
            <person name="Hayes R."/>
            <person name="Keri Z."/>
            <person name="Labutti K."/>
            <person name="Lipzen A."/>
            <person name="Lombard V."/>
            <person name="Magnuson J."/>
            <person name="Maillard F."/>
            <person name="Morin E."/>
            <person name="Murat C."/>
            <person name="Nolan M."/>
            <person name="Ohm R."/>
            <person name="Pangilinan J."/>
            <person name="Pereira M."/>
            <person name="Perotto S."/>
            <person name="Peter M."/>
            <person name="Riley R."/>
            <person name="Sitrit Y."/>
            <person name="Stielow B."/>
            <person name="Szollosi G."/>
            <person name="Zifcakova L."/>
            <person name="Stursova M."/>
            <person name="Spatafora J.W."/>
            <person name="Tedersoo L."/>
            <person name="Vaario L.-M."/>
            <person name="Yamada A."/>
            <person name="Yan M."/>
            <person name="Wang P."/>
            <person name="Xu J."/>
            <person name="Bruns T."/>
            <person name="Baldrian P."/>
            <person name="Vilgalys R."/>
            <person name="Henrissat B."/>
            <person name="Grigoriev I.V."/>
            <person name="Hibbett D."/>
            <person name="Nagy L.G."/>
            <person name="Martin F.M."/>
        </authorList>
    </citation>
    <scope>NUCLEOTIDE SEQUENCE</scope>
    <source>
        <strain evidence="2">UH-Tt-Lm1</strain>
    </source>
</reference>
<dbReference type="EMBL" id="WIUZ02000013">
    <property type="protein sequence ID" value="KAF9781525.1"/>
    <property type="molecule type" value="Genomic_DNA"/>
</dbReference>
<feature type="transmembrane region" description="Helical" evidence="1">
    <location>
        <begin position="322"/>
        <end position="340"/>
    </location>
</feature>
<evidence type="ECO:0000313" key="3">
    <source>
        <dbReference type="Proteomes" id="UP000736335"/>
    </source>
</evidence>
<keyword evidence="1" id="KW-1133">Transmembrane helix</keyword>
<accession>A0A9P6H833</accession>
<keyword evidence="1" id="KW-0812">Transmembrane</keyword>
<organism evidence="2 3">
    <name type="scientific">Thelephora terrestris</name>
    <dbReference type="NCBI Taxonomy" id="56493"/>
    <lineage>
        <taxon>Eukaryota</taxon>
        <taxon>Fungi</taxon>
        <taxon>Dikarya</taxon>
        <taxon>Basidiomycota</taxon>
        <taxon>Agaricomycotina</taxon>
        <taxon>Agaricomycetes</taxon>
        <taxon>Thelephorales</taxon>
        <taxon>Thelephoraceae</taxon>
        <taxon>Thelephora</taxon>
    </lineage>
</organism>
<dbReference type="Proteomes" id="UP000736335">
    <property type="component" value="Unassembled WGS sequence"/>
</dbReference>